<dbReference type="PANTHER" id="PTHR13696">
    <property type="entry name" value="P-LOOP CONTAINING NUCLEOSIDE TRIPHOSPHATE HYDROLASE"/>
    <property type="match status" value="1"/>
</dbReference>
<dbReference type="Pfam" id="PF13614">
    <property type="entry name" value="AAA_31"/>
    <property type="match status" value="1"/>
</dbReference>
<gene>
    <name evidence="2" type="ORF">pT63N_34</name>
</gene>
<sequence length="272" mass="31264">MKLCRRVILNIITVGNFKGGVGKTTVSTLLSYIASENYNKKVLLIDFDPQGNATQIMKRTYPEFKEESLSFINMLKSGNIDESIIRLTSNLSLLPADSSLANLSDIISKTDILKKRYILKNVVEKIEKIYDFDYVFIDVPPTINSDFTNNAVYASNYILMVFQTQQSAYESSLSFVNFLRDRKKESDLPFELVGAVPVLIKKNGRVDKQILEMSKSAFSEALFEHQIYQRERIKKFAADGIKDKDMHDKKVIHMFNKVYEELVSRIKLIEEE</sequence>
<dbReference type="PANTHER" id="PTHR13696:SF99">
    <property type="entry name" value="COBYRINIC ACID AC-DIAMIDE SYNTHASE"/>
    <property type="match status" value="1"/>
</dbReference>
<dbReference type="InterPro" id="IPR027417">
    <property type="entry name" value="P-loop_NTPase"/>
</dbReference>
<dbReference type="AlphaFoldDB" id="A0A1B1UY59"/>
<evidence type="ECO:0000313" key="2">
    <source>
        <dbReference type="EMBL" id="ANW08018.1"/>
    </source>
</evidence>
<feature type="domain" description="AAA" evidence="1">
    <location>
        <begin position="10"/>
        <end position="184"/>
    </location>
</feature>
<accession>A0A1B1UY59</accession>
<name>A0A1B1UY59_STALU</name>
<keyword evidence="2" id="KW-0614">Plasmid</keyword>
<reference evidence="2" key="1">
    <citation type="journal article" date="2016" name="Antimicrob. Agents Chemother.">
        <title>Emergence of ileS2-Carrying, Multidrug-Resistant Plasmids in Staphylococcus lugdunensis.</title>
        <authorList>
            <person name="Ho P.L."/>
            <person name="Liu M.C."/>
            <person name="Chow K.H."/>
            <person name="Tse C.W."/>
            <person name="Lo W.U."/>
            <person name="Mak S.K."/>
            <person name="Lo W.K."/>
        </authorList>
    </citation>
    <scope>NUCLEOTIDE SEQUENCE</scope>
    <source>
        <strain evidence="2">Tlug63N-4</strain>
        <plasmid evidence="2">pT63N</plasmid>
    </source>
</reference>
<dbReference type="Gene3D" id="3.40.50.300">
    <property type="entry name" value="P-loop containing nucleotide triphosphate hydrolases"/>
    <property type="match status" value="1"/>
</dbReference>
<dbReference type="CDD" id="cd02042">
    <property type="entry name" value="ParAB_family"/>
    <property type="match status" value="1"/>
</dbReference>
<dbReference type="SUPFAM" id="SSF52540">
    <property type="entry name" value="P-loop containing nucleoside triphosphate hydrolases"/>
    <property type="match status" value="1"/>
</dbReference>
<proteinExistence type="predicted"/>
<protein>
    <submittedName>
        <fullName evidence="2">Plasmid replication-associated protein 4</fullName>
    </submittedName>
</protein>
<dbReference type="InterPro" id="IPR025669">
    <property type="entry name" value="AAA_dom"/>
</dbReference>
<dbReference type="EMBL" id="KU882686">
    <property type="protein sequence ID" value="ANW08018.1"/>
    <property type="molecule type" value="Genomic_DNA"/>
</dbReference>
<evidence type="ECO:0000259" key="1">
    <source>
        <dbReference type="Pfam" id="PF13614"/>
    </source>
</evidence>
<geneLocation type="plasmid" evidence="2">
    <name>pT63N</name>
</geneLocation>
<dbReference type="InterPro" id="IPR050678">
    <property type="entry name" value="DNA_Partitioning_ATPase"/>
</dbReference>
<organism evidence="2">
    <name type="scientific">Staphylococcus lugdunensis</name>
    <dbReference type="NCBI Taxonomy" id="28035"/>
    <lineage>
        <taxon>Bacteria</taxon>
        <taxon>Bacillati</taxon>
        <taxon>Bacillota</taxon>
        <taxon>Bacilli</taxon>
        <taxon>Bacillales</taxon>
        <taxon>Staphylococcaceae</taxon>
        <taxon>Staphylococcus</taxon>
    </lineage>
</organism>